<dbReference type="GeneID" id="65917969"/>
<evidence type="ECO:0000259" key="1">
    <source>
        <dbReference type="PROSITE" id="PS50056"/>
    </source>
</evidence>
<dbReference type="InterPro" id="IPR026893">
    <property type="entry name" value="Tyr/Ser_Pase_IphP-type"/>
</dbReference>
<dbReference type="InterPro" id="IPR029021">
    <property type="entry name" value="Prot-tyrosine_phosphatase-like"/>
</dbReference>
<accession>A0A0R1FI96</accession>
<proteinExistence type="predicted"/>
<dbReference type="Gene3D" id="3.90.190.10">
    <property type="entry name" value="Protein tyrosine phosphatase superfamily"/>
    <property type="match status" value="1"/>
</dbReference>
<evidence type="ECO:0000313" key="2">
    <source>
        <dbReference type="EMBL" id="KRK18930.1"/>
    </source>
</evidence>
<evidence type="ECO:0000313" key="3">
    <source>
        <dbReference type="Proteomes" id="UP000051181"/>
    </source>
</evidence>
<dbReference type="InterPro" id="IPR016130">
    <property type="entry name" value="Tyr_Pase_AS"/>
</dbReference>
<feature type="domain" description="Tyrosine specific protein phosphatases" evidence="1">
    <location>
        <begin position="138"/>
        <end position="179"/>
    </location>
</feature>
<protein>
    <submittedName>
        <fullName evidence="2">Serine tyrosine protein phosphatase</fullName>
    </submittedName>
</protein>
<dbReference type="SUPFAM" id="SSF52799">
    <property type="entry name" value="(Phosphotyrosine protein) phosphatases II"/>
    <property type="match status" value="1"/>
</dbReference>
<dbReference type="RefSeq" id="WP_003677443.1">
    <property type="nucleotide sequence ID" value="NZ_AZCN01000006.1"/>
</dbReference>
<dbReference type="AlphaFoldDB" id="A0A0R1FI96"/>
<dbReference type="PATRIC" id="fig|913848.6.peg.2032"/>
<gene>
    <name evidence="2" type="ORF">FD22_GL001991</name>
</gene>
<dbReference type="PROSITE" id="PS00383">
    <property type="entry name" value="TYR_PHOSPHATASE_1"/>
    <property type="match status" value="1"/>
</dbReference>
<name>A0A0R1FI96_9LACO</name>
<dbReference type="EMBL" id="AZCN01000006">
    <property type="protein sequence ID" value="KRK18930.1"/>
    <property type="molecule type" value="Genomic_DNA"/>
</dbReference>
<dbReference type="eggNOG" id="COG2365">
    <property type="taxonomic scope" value="Bacteria"/>
</dbReference>
<dbReference type="InterPro" id="IPR000387">
    <property type="entry name" value="Tyr_Pase_dom"/>
</dbReference>
<comment type="caution">
    <text evidence="2">The sequence shown here is derived from an EMBL/GenBank/DDBJ whole genome shotgun (WGS) entry which is preliminary data.</text>
</comment>
<dbReference type="PROSITE" id="PS50056">
    <property type="entry name" value="TYR_PHOSPHATASE_2"/>
    <property type="match status" value="1"/>
</dbReference>
<dbReference type="Pfam" id="PF13350">
    <property type="entry name" value="Y_phosphatase3"/>
    <property type="match status" value="1"/>
</dbReference>
<organism evidence="2 3">
    <name type="scientific">Loigolactobacillus coryniformis subsp. coryniformis KCTC 3167 = DSM 20001</name>
    <dbReference type="NCBI Taxonomy" id="913848"/>
    <lineage>
        <taxon>Bacteria</taxon>
        <taxon>Bacillati</taxon>
        <taxon>Bacillota</taxon>
        <taxon>Bacilli</taxon>
        <taxon>Lactobacillales</taxon>
        <taxon>Lactobacillaceae</taxon>
        <taxon>Loigolactobacillus</taxon>
    </lineage>
</organism>
<sequence>MTTEVTDLRALPITSGSNFRELGGYQTINGQHIKYHKVLRSGRLAPLNQHDLTYLDNYGVRIDVDLRSADEVKQAPDKVPTNATYKYLPVFDYDQTQNSQTLQQLELEYQGNPNHGHEHMKTVYHNMIADPHAKQIYHQFFELLLSNSADGAATLFHCTAGKDRTGMAAVFFMTALGVDAKTIKTDYLLTNTIAAPHINARLNELKTQHASADTIANIRSLLSVHADYLATALKQVKQESGDLNNYLHEGLQLTDHDLQDLRKIYLTD</sequence>
<dbReference type="GO" id="GO:0004721">
    <property type="term" value="F:phosphoprotein phosphatase activity"/>
    <property type="evidence" value="ECO:0007669"/>
    <property type="project" value="InterPro"/>
</dbReference>
<dbReference type="Proteomes" id="UP000051181">
    <property type="component" value="Unassembled WGS sequence"/>
</dbReference>
<reference evidence="2 3" key="1">
    <citation type="journal article" date="2015" name="Genome Announc.">
        <title>Expanding the biotechnology potential of lactobacilli through comparative genomics of 213 strains and associated genera.</title>
        <authorList>
            <person name="Sun Z."/>
            <person name="Harris H.M."/>
            <person name="McCann A."/>
            <person name="Guo C."/>
            <person name="Argimon S."/>
            <person name="Zhang W."/>
            <person name="Yang X."/>
            <person name="Jeffery I.B."/>
            <person name="Cooney J.C."/>
            <person name="Kagawa T.F."/>
            <person name="Liu W."/>
            <person name="Song Y."/>
            <person name="Salvetti E."/>
            <person name="Wrobel A."/>
            <person name="Rasinkangas P."/>
            <person name="Parkhill J."/>
            <person name="Rea M.C."/>
            <person name="O'Sullivan O."/>
            <person name="Ritari J."/>
            <person name="Douillard F.P."/>
            <person name="Paul Ross R."/>
            <person name="Yang R."/>
            <person name="Briner A.E."/>
            <person name="Felis G.E."/>
            <person name="de Vos W.M."/>
            <person name="Barrangou R."/>
            <person name="Klaenhammer T.R."/>
            <person name="Caufield P.W."/>
            <person name="Cui Y."/>
            <person name="Zhang H."/>
            <person name="O'Toole P.W."/>
        </authorList>
    </citation>
    <scope>NUCLEOTIDE SEQUENCE [LARGE SCALE GENOMIC DNA]</scope>
    <source>
        <strain evidence="2 3">DSM 20001</strain>
    </source>
</reference>